<organism evidence="1 2">
    <name type="scientific">Streptomyces afghaniensis 772</name>
    <dbReference type="NCBI Taxonomy" id="1283301"/>
    <lineage>
        <taxon>Bacteria</taxon>
        <taxon>Bacillati</taxon>
        <taxon>Actinomycetota</taxon>
        <taxon>Actinomycetes</taxon>
        <taxon>Kitasatosporales</taxon>
        <taxon>Streptomycetaceae</taxon>
        <taxon>Streptomyces</taxon>
    </lineage>
</organism>
<comment type="caution">
    <text evidence="1">The sequence shown here is derived from an EMBL/GenBank/DDBJ whole genome shotgun (WGS) entry which is preliminary data.</text>
</comment>
<dbReference type="Proteomes" id="UP000015001">
    <property type="component" value="Unassembled WGS sequence"/>
</dbReference>
<evidence type="ECO:0000313" key="2">
    <source>
        <dbReference type="Proteomes" id="UP000015001"/>
    </source>
</evidence>
<dbReference type="AlphaFoldDB" id="S4N124"/>
<proteinExistence type="predicted"/>
<keyword evidence="2" id="KW-1185">Reference proteome</keyword>
<name>S4N124_9ACTN</name>
<accession>S4N124</accession>
<evidence type="ECO:0000313" key="1">
    <source>
        <dbReference type="EMBL" id="EPJ40272.1"/>
    </source>
</evidence>
<reference evidence="1 2" key="1">
    <citation type="submission" date="2013-02" db="EMBL/GenBank/DDBJ databases">
        <title>Draft Genome Sequence of Streptomyces afghaniensis, Which Produces Compounds of the Julimycin B-Complex.</title>
        <authorList>
            <person name="Gruening B.A."/>
            <person name="Praeg A."/>
            <person name="Erxleben A."/>
            <person name="Guenther S."/>
            <person name="Fiedler H.-P."/>
            <person name="Goodfellow M."/>
            <person name="Mueller M."/>
        </authorList>
    </citation>
    <scope>NUCLEOTIDE SEQUENCE [LARGE SCALE GENOMIC DNA]</scope>
    <source>
        <strain evidence="1 2">772</strain>
    </source>
</reference>
<protein>
    <submittedName>
        <fullName evidence="1">Uncharacterized protein</fullName>
    </submittedName>
</protein>
<dbReference type="HOGENOM" id="CLU_2620361_0_0_11"/>
<dbReference type="EMBL" id="AOPY01001382">
    <property type="protein sequence ID" value="EPJ40272.1"/>
    <property type="molecule type" value="Genomic_DNA"/>
</dbReference>
<gene>
    <name evidence="1" type="ORF">STAFG_2667</name>
</gene>
<sequence length="78" mass="8530">MPFGCGWGGVTSAGYRGVLWGVGVWGLTGGSWVRIRTKALGAAGSPARIRTLSCWYQKPVCCQLHHGGQRLRPYRRRA</sequence>